<dbReference type="AlphaFoldDB" id="A0A3B0X725"/>
<dbReference type="GO" id="GO:0005886">
    <property type="term" value="C:plasma membrane"/>
    <property type="evidence" value="ECO:0007669"/>
    <property type="project" value="UniProtKB-SubCell"/>
</dbReference>
<sequence>MSTLIAALLVLATLFMLVGLARKARQYRATPAPLKIPVTPAPKTTGGVVLRLAKEVILFASLFRSNKWTWLFGWLFHVSLALAFIRHLRYIIDPEGIFGFLMPVIGLWIVQLAGQYAAFGMIIGLSGLLARRFLVARVRYISAPSDYLMLVLILTIALSGFAMSFIPGFNIDIVAVKVFMLGILNLNLQDLPTSKVLIVHLLLVAALGFILPVSKLLHIPGVFYAPTRNQVDNPREKRHIVDWAKPLDKTRGNYPELVASRKEKTEA</sequence>
<keyword evidence="6 7" id="KW-0472">Membrane</keyword>
<evidence type="ECO:0000256" key="5">
    <source>
        <dbReference type="ARBA" id="ARBA00023002"/>
    </source>
</evidence>
<keyword evidence="4 7" id="KW-1133">Transmembrane helix</keyword>
<name>A0A3B0X725_9ZZZZ</name>
<keyword evidence="5" id="KW-0560">Oxidoreductase</keyword>
<reference evidence="9" key="1">
    <citation type="submission" date="2018-06" db="EMBL/GenBank/DDBJ databases">
        <authorList>
            <person name="Zhirakovskaya E."/>
        </authorList>
    </citation>
    <scope>NUCLEOTIDE SEQUENCE</scope>
</reference>
<feature type="transmembrane region" description="Helical" evidence="7">
    <location>
        <begin position="116"/>
        <end position="135"/>
    </location>
</feature>
<keyword evidence="3 7" id="KW-0812">Transmembrane</keyword>
<evidence type="ECO:0000256" key="2">
    <source>
        <dbReference type="ARBA" id="ARBA00022475"/>
    </source>
</evidence>
<evidence type="ECO:0000313" key="9">
    <source>
        <dbReference type="EMBL" id="VAW63541.1"/>
    </source>
</evidence>
<feature type="domain" description="NarG-like" evidence="8">
    <location>
        <begin position="71"/>
        <end position="219"/>
    </location>
</feature>
<evidence type="ECO:0000256" key="3">
    <source>
        <dbReference type="ARBA" id="ARBA00022692"/>
    </source>
</evidence>
<feature type="transmembrane region" description="Helical" evidence="7">
    <location>
        <begin position="191"/>
        <end position="211"/>
    </location>
</feature>
<accession>A0A3B0X725</accession>
<dbReference type="EMBL" id="UOFI01000041">
    <property type="protein sequence ID" value="VAW63541.1"/>
    <property type="molecule type" value="Genomic_DNA"/>
</dbReference>
<protein>
    <submittedName>
        <fullName evidence="9">Sulfite reduction-associated complex DsrMKJOP protein DsrM (= HmeC)</fullName>
    </submittedName>
</protein>
<evidence type="ECO:0000256" key="1">
    <source>
        <dbReference type="ARBA" id="ARBA00004651"/>
    </source>
</evidence>
<proteinExistence type="predicted"/>
<comment type="subcellular location">
    <subcellularLocation>
        <location evidence="1">Cell membrane</location>
        <topology evidence="1">Multi-pass membrane protein</topology>
    </subcellularLocation>
</comment>
<feature type="transmembrane region" description="Helical" evidence="7">
    <location>
        <begin position="147"/>
        <end position="171"/>
    </location>
</feature>
<dbReference type="Pfam" id="PF02665">
    <property type="entry name" value="Nitrate_red_gam"/>
    <property type="match status" value="1"/>
</dbReference>
<gene>
    <name evidence="9" type="ORF">MNBD_GAMMA09-852</name>
</gene>
<keyword evidence="2" id="KW-1003">Cell membrane</keyword>
<dbReference type="InterPro" id="IPR023234">
    <property type="entry name" value="NarG-like_domain"/>
</dbReference>
<evidence type="ECO:0000259" key="8">
    <source>
        <dbReference type="Pfam" id="PF02665"/>
    </source>
</evidence>
<dbReference type="SUPFAM" id="SSF103501">
    <property type="entry name" value="Respiratory nitrate reductase 1 gamma chain"/>
    <property type="match status" value="1"/>
</dbReference>
<dbReference type="GO" id="GO:0016491">
    <property type="term" value="F:oxidoreductase activity"/>
    <property type="evidence" value="ECO:0007669"/>
    <property type="project" value="UniProtKB-KW"/>
</dbReference>
<organism evidence="9">
    <name type="scientific">hydrothermal vent metagenome</name>
    <dbReference type="NCBI Taxonomy" id="652676"/>
    <lineage>
        <taxon>unclassified sequences</taxon>
        <taxon>metagenomes</taxon>
        <taxon>ecological metagenomes</taxon>
    </lineage>
</organism>
<evidence type="ECO:0000256" key="7">
    <source>
        <dbReference type="SAM" id="Phobius"/>
    </source>
</evidence>
<dbReference type="Gene3D" id="1.20.950.20">
    <property type="entry name" value="Transmembrane di-heme cytochromes, Chain C"/>
    <property type="match status" value="1"/>
</dbReference>
<evidence type="ECO:0000256" key="4">
    <source>
        <dbReference type="ARBA" id="ARBA00022989"/>
    </source>
</evidence>
<evidence type="ECO:0000256" key="6">
    <source>
        <dbReference type="ARBA" id="ARBA00023136"/>
    </source>
</evidence>
<dbReference type="InterPro" id="IPR036197">
    <property type="entry name" value="NarG-like_sf"/>
</dbReference>
<feature type="transmembrane region" description="Helical" evidence="7">
    <location>
        <begin position="68"/>
        <end position="85"/>
    </location>
</feature>